<dbReference type="Gene3D" id="3.40.50.300">
    <property type="entry name" value="P-loop containing nucleotide triphosphate hydrolases"/>
    <property type="match status" value="1"/>
</dbReference>
<accession>A0A2W7MZC8</accession>
<reference evidence="1 2" key="1">
    <citation type="submission" date="2018-06" db="EMBL/GenBank/DDBJ databases">
        <title>Genomic Encyclopedia of Archaeal and Bacterial Type Strains, Phase II (KMG-II): from individual species to whole genera.</title>
        <authorList>
            <person name="Goeker M."/>
        </authorList>
    </citation>
    <scope>NUCLEOTIDE SEQUENCE [LARGE SCALE GENOMIC DNA]</scope>
    <source>
        <strain evidence="1 2">DSM 22009</strain>
    </source>
</reference>
<comment type="caution">
    <text evidence="1">The sequence shown here is derived from an EMBL/GenBank/DDBJ whole genome shotgun (WGS) entry which is preliminary data.</text>
</comment>
<dbReference type="SUPFAM" id="SSF52540">
    <property type="entry name" value="P-loop containing nucleoside triphosphate hydrolases"/>
    <property type="match status" value="1"/>
</dbReference>
<organism evidence="1 2">
    <name type="scientific">Palleronia aestuarii</name>
    <dbReference type="NCBI Taxonomy" id="568105"/>
    <lineage>
        <taxon>Bacteria</taxon>
        <taxon>Pseudomonadati</taxon>
        <taxon>Pseudomonadota</taxon>
        <taxon>Alphaproteobacteria</taxon>
        <taxon>Rhodobacterales</taxon>
        <taxon>Roseobacteraceae</taxon>
        <taxon>Palleronia</taxon>
    </lineage>
</organism>
<dbReference type="Proteomes" id="UP000248916">
    <property type="component" value="Unassembled WGS sequence"/>
</dbReference>
<evidence type="ECO:0008006" key="3">
    <source>
        <dbReference type="Google" id="ProtNLM"/>
    </source>
</evidence>
<protein>
    <recommendedName>
        <fullName evidence="3">Sulfotransferase family protein</fullName>
    </recommendedName>
</protein>
<sequence length="371" mass="40923">MTQAPCAQVRDPAIMLNRAARKTLYIHIGHFKTGTTALQTFFDTNRAVLKRAGLDYSSLHLNFSKHSRLAFSIYRKAGIRTLMHGYDIPKDPADLWAGLRDYVRASSASKVLVSSEEFARLGGFPEAAAMLPGLVRDFRGIDIRIVVYLRSPGSHLPSWYNQLVKMGQPVPDYTSAILETIEPVHYDYGLALAPWIDTFGPEAVIVRPYSTATRSDHGLVFDMLSTLGVEIDPAALDLGQGDPNPRLDPASFAVAQMVAETGLPERMKRNILSRSQAFYRDRTLRDALAPDMEPVHHRIRQGLGTLEKLPHNGVDCAGYAQDLPGPDDIAEIDPGELVPFLFSELFLTRQALNQAVARITALEKAAADSKA</sequence>
<evidence type="ECO:0000313" key="2">
    <source>
        <dbReference type="Proteomes" id="UP000248916"/>
    </source>
</evidence>
<dbReference type="EMBL" id="QKZL01000018">
    <property type="protein sequence ID" value="PZX13495.1"/>
    <property type="molecule type" value="Genomic_DNA"/>
</dbReference>
<gene>
    <name evidence="1" type="ORF">LX81_03280</name>
</gene>
<keyword evidence="2" id="KW-1185">Reference proteome</keyword>
<evidence type="ECO:0000313" key="1">
    <source>
        <dbReference type="EMBL" id="PZX13495.1"/>
    </source>
</evidence>
<dbReference type="InterPro" id="IPR027417">
    <property type="entry name" value="P-loop_NTPase"/>
</dbReference>
<dbReference type="AlphaFoldDB" id="A0A2W7MZC8"/>
<name>A0A2W7MZC8_9RHOB</name>
<proteinExistence type="predicted"/>